<geneLocation type="mitochondrion" evidence="2"/>
<reference evidence="2" key="1">
    <citation type="journal article" date="2022" name="Cladistics">
        <title>Diversification of the phytophagous lineages of true bugs (Insecta: Hemiptera: Heteroptera) shortly after that of the flowering plants.</title>
        <authorList>
            <person name="Ye F."/>
            <person name="Kment P."/>
            <person name="Redei D."/>
            <person name="Luo J.Y."/>
            <person name="Wang Y.H."/>
            <person name="Kuechler S.M."/>
            <person name="Zhang W.W."/>
            <person name="Chen P.P."/>
            <person name="Wu H.Y."/>
            <person name="Wu Y.Z."/>
            <person name="Sun X.Y."/>
            <person name="Ding L."/>
            <person name="Wang Y.R."/>
            <person name="Xie Q."/>
        </authorList>
    </citation>
    <scope>NUCLEOTIDE SEQUENCE</scope>
</reference>
<dbReference type="EMBL" id="MW619679">
    <property type="protein sequence ID" value="UPL65737.1"/>
    <property type="molecule type" value="Genomic_DNA"/>
</dbReference>
<keyword evidence="1" id="KW-0812">Transmembrane</keyword>
<name>A0A8T9ZXI1_9HEMI</name>
<accession>A0A8T9ZXI1</accession>
<feature type="transmembrane region" description="Helical" evidence="1">
    <location>
        <begin position="21"/>
        <end position="41"/>
    </location>
</feature>
<evidence type="ECO:0000313" key="2">
    <source>
        <dbReference type="EMBL" id="UPL65737.1"/>
    </source>
</evidence>
<evidence type="ECO:0000256" key="1">
    <source>
        <dbReference type="SAM" id="Phobius"/>
    </source>
</evidence>
<keyword evidence="1" id="KW-0472">Membrane</keyword>
<feature type="transmembrane region" description="Helical" evidence="1">
    <location>
        <begin position="128"/>
        <end position="150"/>
    </location>
</feature>
<feature type="transmembrane region" description="Helical" evidence="1">
    <location>
        <begin position="78"/>
        <end position="100"/>
    </location>
</feature>
<keyword evidence="1" id="KW-1133">Transmembrane helix</keyword>
<organism evidence="2">
    <name type="scientific">Hygia sp</name>
    <dbReference type="NCBI Taxonomy" id="2931295"/>
    <lineage>
        <taxon>Eukaryota</taxon>
        <taxon>Metazoa</taxon>
        <taxon>Ecdysozoa</taxon>
        <taxon>Arthropoda</taxon>
        <taxon>Hexapoda</taxon>
        <taxon>Insecta</taxon>
        <taxon>Pterygota</taxon>
        <taxon>Neoptera</taxon>
        <taxon>Paraneoptera</taxon>
        <taxon>Hemiptera</taxon>
        <taxon>Heteroptera</taxon>
        <taxon>Panheteroptera</taxon>
        <taxon>Pentatomomorpha</taxon>
        <taxon>Coreoidea</taxon>
        <taxon>Coreidae</taxon>
        <taxon>Coreinae</taxon>
        <taxon>Hygia</taxon>
    </lineage>
</organism>
<proteinExistence type="predicted"/>
<keyword evidence="2" id="KW-0496">Mitochondrion</keyword>
<protein>
    <submittedName>
        <fullName evidence="2">NADH dehydrogenase subunit 6</fullName>
    </submittedName>
</protein>
<dbReference type="AlphaFoldDB" id="A0A8T9ZXI1"/>
<sequence length="160" mass="18518">MMMLYSIMITLTLNFMWLNHPISMGVIIIMQTLTVALIVGLYLGSFFFSYIVVIIMSSGMLVLFIYMASMASNEKFYLSLKMVILSMMIISLGVIMQMNYMNDEMEMLFTSISKENMSLSMLFNKMKYITMLMVMYLLFTMVTISFIVNISEGPLRIHKN</sequence>
<feature type="transmembrane region" description="Helical" evidence="1">
    <location>
        <begin position="47"/>
        <end position="66"/>
    </location>
</feature>